<dbReference type="EMBL" id="AP019524">
    <property type="protein sequence ID" value="BBI90439.1"/>
    <property type="molecule type" value="Genomic_DNA"/>
</dbReference>
<evidence type="ECO:0000313" key="2">
    <source>
        <dbReference type="EMBL" id="BBI90439.1"/>
    </source>
</evidence>
<reference evidence="2 3" key="1">
    <citation type="journal article" date="2019" name="Arch. Virol.">
        <title>A novel jumbo Tenacibaculum maritimum lytic phage with head-fiber-like appendages.</title>
        <authorList>
            <person name="Kawato Y."/>
            <person name="Istiqomah I."/>
            <person name="Gaafar A.Y."/>
            <person name="Hanaoka M."/>
            <person name="Ishimaru K."/>
            <person name="Yasuike M."/>
            <person name="Nishiki I."/>
            <person name="Nakamura Y."/>
            <person name="Fujiwara A."/>
            <person name="Nakai T."/>
        </authorList>
    </citation>
    <scope>NUCLEOTIDE SEQUENCE [LARGE SCALE GENOMIC DNA]</scope>
    <source>
        <strain evidence="2 3">PTm1</strain>
    </source>
</reference>
<evidence type="ECO:0000256" key="1">
    <source>
        <dbReference type="SAM" id="Phobius"/>
    </source>
</evidence>
<keyword evidence="1" id="KW-1133">Transmembrane helix</keyword>
<feature type="transmembrane region" description="Helical" evidence="1">
    <location>
        <begin position="65"/>
        <end position="83"/>
    </location>
</feature>
<organism evidence="2 3">
    <name type="scientific">Tenacibaculum phage PTm1</name>
    <dbReference type="NCBI Taxonomy" id="2547425"/>
    <lineage>
        <taxon>Viruses</taxon>
        <taxon>Duplodnaviria</taxon>
        <taxon>Heunggongvirae</taxon>
        <taxon>Uroviricota</taxon>
        <taxon>Caudoviricetes</taxon>
        <taxon>Shirahamavirus</taxon>
        <taxon>Shirahamavirus PTm1</taxon>
    </lineage>
</organism>
<keyword evidence="3" id="KW-1185">Reference proteome</keyword>
<evidence type="ECO:0000313" key="3">
    <source>
        <dbReference type="Proteomes" id="UP000422648"/>
    </source>
</evidence>
<name>A0A5S9BYZ7_9CAUD</name>
<protein>
    <submittedName>
        <fullName evidence="2">Uncharacterized protein</fullName>
    </submittedName>
</protein>
<keyword evidence="1" id="KW-0812">Transmembrane</keyword>
<dbReference type="Proteomes" id="UP000422648">
    <property type="component" value="Segment"/>
</dbReference>
<dbReference type="KEGG" id="vg:55802852"/>
<feature type="transmembrane region" description="Helical" evidence="1">
    <location>
        <begin position="95"/>
        <end position="112"/>
    </location>
</feature>
<accession>A0A5S9BYZ7</accession>
<feature type="transmembrane region" description="Helical" evidence="1">
    <location>
        <begin position="34"/>
        <end position="53"/>
    </location>
</feature>
<sequence>MDKLKKGVKAPKLQRQTDKYVVFARELSSRGMSFWIALLGVILQTAHTTLLLYGVSAFTQEWQKILVSFGMGLFLSASLMIFTLKHKEGNKESEFTLNLFFWFEVFVGVFYYLNKLVFSVFRDGNVPQWTDYVYLLIGLVFAYMSPYAIKQFAYVIKSDATLEYGSIDDVLPSSVDVKVSSEENEKIISEKVEQIKEELTNSVLSKVDEKINSIELPSSVDGDVNNEELKVLKEDFSKLKNTTAKLLKDFKDDVDKVKGFNPNDYIKRGSKITMRTADGVRDVEVNTTEDK</sequence>
<keyword evidence="1" id="KW-0472">Membrane</keyword>
<dbReference type="GeneID" id="55802852"/>
<proteinExistence type="predicted"/>
<dbReference type="RefSeq" id="YP_009873731.1">
    <property type="nucleotide sequence ID" value="NC_049340.1"/>
</dbReference>
<feature type="transmembrane region" description="Helical" evidence="1">
    <location>
        <begin position="132"/>
        <end position="149"/>
    </location>
</feature>